<keyword evidence="2" id="KW-1185">Reference proteome</keyword>
<organism evidence="1 2">
    <name type="scientific">Aureimonas phyllosphaerae</name>
    <dbReference type="NCBI Taxonomy" id="1166078"/>
    <lineage>
        <taxon>Bacteria</taxon>
        <taxon>Pseudomonadati</taxon>
        <taxon>Pseudomonadota</taxon>
        <taxon>Alphaproteobacteria</taxon>
        <taxon>Hyphomicrobiales</taxon>
        <taxon>Aurantimonadaceae</taxon>
        <taxon>Aureimonas</taxon>
    </lineage>
</organism>
<protein>
    <submittedName>
        <fullName evidence="1">Uncharacterized protein</fullName>
    </submittedName>
</protein>
<proteinExistence type="predicted"/>
<reference evidence="1 2" key="1">
    <citation type="submission" date="2020-08" db="EMBL/GenBank/DDBJ databases">
        <title>Genomic Encyclopedia of Type Strains, Phase IV (KMG-IV): sequencing the most valuable type-strain genomes for metagenomic binning, comparative biology and taxonomic classification.</title>
        <authorList>
            <person name="Goeker M."/>
        </authorList>
    </citation>
    <scope>NUCLEOTIDE SEQUENCE [LARGE SCALE GENOMIC DNA]</scope>
    <source>
        <strain evidence="1 2">DSM 25024</strain>
    </source>
</reference>
<sequence length="69" mass="7935">MTDERDYHRDIFDQTMQMIQRGEELADTLTKAPPSDMRDRLLASTQKHLVQLKSEAEELEALGWDSGNA</sequence>
<evidence type="ECO:0000313" key="1">
    <source>
        <dbReference type="EMBL" id="MBB3938041.1"/>
    </source>
</evidence>
<dbReference type="RefSeq" id="WP_090966236.1">
    <property type="nucleotide sequence ID" value="NZ_FOOA01000026.1"/>
</dbReference>
<comment type="caution">
    <text evidence="1">The sequence shown here is derived from an EMBL/GenBank/DDBJ whole genome shotgun (WGS) entry which is preliminary data.</text>
</comment>
<evidence type="ECO:0000313" key="2">
    <source>
        <dbReference type="Proteomes" id="UP000531216"/>
    </source>
</evidence>
<name>A0A7W6FWC0_9HYPH</name>
<gene>
    <name evidence="1" type="ORF">GGR05_004211</name>
</gene>
<dbReference type="EMBL" id="JACIDO010000016">
    <property type="protein sequence ID" value="MBB3938041.1"/>
    <property type="molecule type" value="Genomic_DNA"/>
</dbReference>
<dbReference type="AlphaFoldDB" id="A0A7W6FWC0"/>
<dbReference type="Proteomes" id="UP000531216">
    <property type="component" value="Unassembled WGS sequence"/>
</dbReference>
<accession>A0A7W6FWC0</accession>